<name>A0A0A9A4D6_ARUDO</name>
<accession>A0A0A9A4D6</accession>
<proteinExistence type="predicted"/>
<organism evidence="1">
    <name type="scientific">Arundo donax</name>
    <name type="common">Giant reed</name>
    <name type="synonym">Donax arundinaceus</name>
    <dbReference type="NCBI Taxonomy" id="35708"/>
    <lineage>
        <taxon>Eukaryota</taxon>
        <taxon>Viridiplantae</taxon>
        <taxon>Streptophyta</taxon>
        <taxon>Embryophyta</taxon>
        <taxon>Tracheophyta</taxon>
        <taxon>Spermatophyta</taxon>
        <taxon>Magnoliopsida</taxon>
        <taxon>Liliopsida</taxon>
        <taxon>Poales</taxon>
        <taxon>Poaceae</taxon>
        <taxon>PACMAD clade</taxon>
        <taxon>Arundinoideae</taxon>
        <taxon>Arundineae</taxon>
        <taxon>Arundo</taxon>
    </lineage>
</organism>
<protein>
    <submittedName>
        <fullName evidence="1">Uncharacterized protein</fullName>
    </submittedName>
</protein>
<dbReference type="EMBL" id="GBRH01251386">
    <property type="protein sequence ID" value="JAD46509.1"/>
    <property type="molecule type" value="Transcribed_RNA"/>
</dbReference>
<sequence>MYSFYPQPGNS</sequence>
<reference evidence="1" key="1">
    <citation type="submission" date="2014-09" db="EMBL/GenBank/DDBJ databases">
        <authorList>
            <person name="Magalhaes I.L.F."/>
            <person name="Oliveira U."/>
            <person name="Santos F.R."/>
            <person name="Vidigal T.H.D.A."/>
            <person name="Brescovit A.D."/>
            <person name="Santos A.J."/>
        </authorList>
    </citation>
    <scope>NUCLEOTIDE SEQUENCE</scope>
    <source>
        <tissue evidence="1">Shoot tissue taken approximately 20 cm above the soil surface</tissue>
    </source>
</reference>
<evidence type="ECO:0000313" key="1">
    <source>
        <dbReference type="EMBL" id="JAD46509.1"/>
    </source>
</evidence>
<reference evidence="1" key="2">
    <citation type="journal article" date="2015" name="Data Brief">
        <title>Shoot transcriptome of the giant reed, Arundo donax.</title>
        <authorList>
            <person name="Barrero R.A."/>
            <person name="Guerrero F.D."/>
            <person name="Moolhuijzen P."/>
            <person name="Goolsby J.A."/>
            <person name="Tidwell J."/>
            <person name="Bellgard S.E."/>
            <person name="Bellgard M.I."/>
        </authorList>
    </citation>
    <scope>NUCLEOTIDE SEQUENCE</scope>
    <source>
        <tissue evidence="1">Shoot tissue taken approximately 20 cm above the soil surface</tissue>
    </source>
</reference>